<evidence type="ECO:0000256" key="1">
    <source>
        <dbReference type="SAM" id="Phobius"/>
    </source>
</evidence>
<feature type="transmembrane region" description="Helical" evidence="1">
    <location>
        <begin position="119"/>
        <end position="145"/>
    </location>
</feature>
<evidence type="ECO:0000313" key="2">
    <source>
        <dbReference type="EMBL" id="MBY25713.1"/>
    </source>
</evidence>
<dbReference type="EMBL" id="GGMR01013094">
    <property type="protein sequence ID" value="MBY25713.1"/>
    <property type="molecule type" value="Transcribed_RNA"/>
</dbReference>
<keyword evidence="1" id="KW-0472">Membrane</keyword>
<keyword evidence="1" id="KW-0812">Transmembrane</keyword>
<dbReference type="AlphaFoldDB" id="A0A2S2P8C1"/>
<sequence length="159" mass="18237">MVPCGNEAFVRAQEGMEKIRTEFHGFLVEVMSAYKIISKEWREEEKCGLGEIQLFKIPLLSIALVKKSGHKDIFKQKLIQQMEVGLSKRISSQWIPPKPSCGSSSRAKQYVSVSVKETYLTLAIFGYGICISMVIFILEVLHFNWMNRGSKKNRLERSF</sequence>
<organism evidence="2">
    <name type="scientific">Schizaphis graminum</name>
    <name type="common">Green bug aphid</name>
    <dbReference type="NCBI Taxonomy" id="13262"/>
    <lineage>
        <taxon>Eukaryota</taxon>
        <taxon>Metazoa</taxon>
        <taxon>Ecdysozoa</taxon>
        <taxon>Arthropoda</taxon>
        <taxon>Hexapoda</taxon>
        <taxon>Insecta</taxon>
        <taxon>Pterygota</taxon>
        <taxon>Neoptera</taxon>
        <taxon>Paraneoptera</taxon>
        <taxon>Hemiptera</taxon>
        <taxon>Sternorrhyncha</taxon>
        <taxon>Aphidomorpha</taxon>
        <taxon>Aphidoidea</taxon>
        <taxon>Aphididae</taxon>
        <taxon>Aphidini</taxon>
        <taxon>Schizaphis</taxon>
    </lineage>
</organism>
<protein>
    <submittedName>
        <fullName evidence="2">Uncharacterized protein</fullName>
    </submittedName>
</protein>
<proteinExistence type="predicted"/>
<gene>
    <name evidence="2" type="ORF">g.116276</name>
</gene>
<name>A0A2S2P8C1_SCHGA</name>
<reference evidence="2" key="1">
    <citation type="submission" date="2018-04" db="EMBL/GenBank/DDBJ databases">
        <title>Transcriptome of Schizaphis graminum biotype I.</title>
        <authorList>
            <person name="Scully E.D."/>
            <person name="Geib S.M."/>
            <person name="Palmer N.A."/>
            <person name="Koch K."/>
            <person name="Bradshaw J."/>
            <person name="Heng-Moss T."/>
            <person name="Sarath G."/>
        </authorList>
    </citation>
    <scope>NUCLEOTIDE SEQUENCE</scope>
</reference>
<keyword evidence="1" id="KW-1133">Transmembrane helix</keyword>
<accession>A0A2S2P8C1</accession>